<keyword evidence="2" id="KW-0472">Membrane</keyword>
<organism evidence="3 4">
    <name type="scientific">Streptomyces apricus</name>
    <dbReference type="NCBI Taxonomy" id="1828112"/>
    <lineage>
        <taxon>Bacteria</taxon>
        <taxon>Bacillati</taxon>
        <taxon>Actinomycetota</taxon>
        <taxon>Actinomycetes</taxon>
        <taxon>Kitasatosporales</taxon>
        <taxon>Streptomycetaceae</taxon>
        <taxon>Streptomyces</taxon>
    </lineage>
</organism>
<evidence type="ECO:0000313" key="3">
    <source>
        <dbReference type="EMBL" id="KAA0940555.1"/>
    </source>
</evidence>
<sequence>MDYNATPLAASGSAVGGIVPFLIGVIVVGGLIFAVYFGRRQRAKEPAPPRPEEQPTLPESGPVGEVRERREHTEVPRSDGVTPHDLSGSSHRADEQDPPTWGDNSSSGFGSGGPGRT</sequence>
<dbReference type="AlphaFoldDB" id="A0A5B0BIT1"/>
<feature type="compositionally biased region" description="Basic and acidic residues" evidence="1">
    <location>
        <begin position="43"/>
        <end position="53"/>
    </location>
</feature>
<feature type="region of interest" description="Disordered" evidence="1">
    <location>
        <begin position="41"/>
        <end position="117"/>
    </location>
</feature>
<dbReference type="InterPro" id="IPR045513">
    <property type="entry name" value="DUF6479"/>
</dbReference>
<evidence type="ECO:0000313" key="4">
    <source>
        <dbReference type="Proteomes" id="UP000324965"/>
    </source>
</evidence>
<keyword evidence="4" id="KW-1185">Reference proteome</keyword>
<accession>A0A5B0BIT1</accession>
<dbReference type="OrthoDB" id="4324919at2"/>
<reference evidence="3 4" key="1">
    <citation type="submission" date="2019-05" db="EMBL/GenBank/DDBJ databases">
        <authorList>
            <person name="Hariharan J."/>
            <person name="Choudoir M.J."/>
            <person name="Diebold P."/>
            <person name="Panke-Buisse K."/>
            <person name="Buckley D.H."/>
        </authorList>
    </citation>
    <scope>NUCLEOTIDE SEQUENCE [LARGE SCALE GENOMIC DNA]</scope>
    <source>
        <strain evidence="3 4">SUN51</strain>
    </source>
</reference>
<evidence type="ECO:0008006" key="5">
    <source>
        <dbReference type="Google" id="ProtNLM"/>
    </source>
</evidence>
<proteinExistence type="predicted"/>
<protein>
    <recommendedName>
        <fullName evidence="5">Secreted protein</fullName>
    </recommendedName>
</protein>
<keyword evidence="2" id="KW-1133">Transmembrane helix</keyword>
<keyword evidence="2" id="KW-0812">Transmembrane</keyword>
<name>A0A5B0BIT1_9ACTN</name>
<evidence type="ECO:0000256" key="1">
    <source>
        <dbReference type="SAM" id="MobiDB-lite"/>
    </source>
</evidence>
<comment type="caution">
    <text evidence="3">The sequence shown here is derived from an EMBL/GenBank/DDBJ whole genome shotgun (WGS) entry which is preliminary data.</text>
</comment>
<gene>
    <name evidence="3" type="ORF">FGF04_09050</name>
</gene>
<dbReference type="RefSeq" id="WP_149510744.1">
    <property type="nucleotide sequence ID" value="NZ_VDFC01000025.1"/>
</dbReference>
<feature type="transmembrane region" description="Helical" evidence="2">
    <location>
        <begin position="12"/>
        <end position="37"/>
    </location>
</feature>
<dbReference type="Proteomes" id="UP000324965">
    <property type="component" value="Unassembled WGS sequence"/>
</dbReference>
<evidence type="ECO:0000256" key="2">
    <source>
        <dbReference type="SAM" id="Phobius"/>
    </source>
</evidence>
<feature type="compositionally biased region" description="Basic and acidic residues" evidence="1">
    <location>
        <begin position="65"/>
        <end position="77"/>
    </location>
</feature>
<dbReference type="EMBL" id="VDFC01000025">
    <property type="protein sequence ID" value="KAA0940555.1"/>
    <property type="molecule type" value="Genomic_DNA"/>
</dbReference>
<dbReference type="Pfam" id="PF20087">
    <property type="entry name" value="DUF6479"/>
    <property type="match status" value="1"/>
</dbReference>